<dbReference type="GO" id="GO:0006355">
    <property type="term" value="P:regulation of DNA-templated transcription"/>
    <property type="evidence" value="ECO:0007669"/>
    <property type="project" value="InterPro"/>
</dbReference>
<dbReference type="SMART" id="SM00448">
    <property type="entry name" value="REC"/>
    <property type="match status" value="1"/>
</dbReference>
<keyword evidence="3" id="KW-0238">DNA-binding</keyword>
<dbReference type="InterPro" id="IPR058245">
    <property type="entry name" value="NreC/VraR/RcsB-like_REC"/>
</dbReference>
<name>A0A6C2CLY1_9RHOO</name>
<accession>A0A6C2CLY1</accession>
<dbReference type="Gene3D" id="3.40.50.2300">
    <property type="match status" value="1"/>
</dbReference>
<dbReference type="SUPFAM" id="SSF46894">
    <property type="entry name" value="C-terminal effector domain of the bipartite response regulators"/>
    <property type="match status" value="1"/>
</dbReference>
<evidence type="ECO:0000313" key="9">
    <source>
        <dbReference type="Proteomes" id="UP000389128"/>
    </source>
</evidence>
<dbReference type="InterPro" id="IPR001789">
    <property type="entry name" value="Sig_transdc_resp-reg_receiver"/>
</dbReference>
<evidence type="ECO:0000256" key="5">
    <source>
        <dbReference type="PROSITE-ProRule" id="PRU00169"/>
    </source>
</evidence>
<protein>
    <submittedName>
        <fullName evidence="8">Response regulator transcription factor</fullName>
    </submittedName>
</protein>
<reference evidence="8 9" key="1">
    <citation type="submission" date="2019-01" db="EMBL/GenBank/DDBJ databases">
        <title>Zoogloea oleivorans genome sequencing and assembly.</title>
        <authorList>
            <person name="Tancsics A."/>
            <person name="Farkas M."/>
            <person name="Kriszt B."/>
            <person name="Maroti G."/>
            <person name="Horvath B."/>
        </authorList>
    </citation>
    <scope>NUCLEOTIDE SEQUENCE [LARGE SCALE GENOMIC DNA]</scope>
    <source>
        <strain evidence="8 9">Buc</strain>
    </source>
</reference>
<evidence type="ECO:0000259" key="6">
    <source>
        <dbReference type="PROSITE" id="PS50043"/>
    </source>
</evidence>
<dbReference type="PANTHER" id="PTHR43214:SF41">
    <property type="entry name" value="NITRATE_NITRITE RESPONSE REGULATOR PROTEIN NARP"/>
    <property type="match status" value="1"/>
</dbReference>
<dbReference type="PANTHER" id="PTHR43214">
    <property type="entry name" value="TWO-COMPONENT RESPONSE REGULATOR"/>
    <property type="match status" value="1"/>
</dbReference>
<keyword evidence="2" id="KW-0805">Transcription regulation</keyword>
<dbReference type="PROSITE" id="PS50110">
    <property type="entry name" value="RESPONSE_REGULATORY"/>
    <property type="match status" value="1"/>
</dbReference>
<keyword evidence="1 5" id="KW-0597">Phosphoprotein</keyword>
<dbReference type="OrthoDB" id="9780593at2"/>
<dbReference type="InterPro" id="IPR011006">
    <property type="entry name" value="CheY-like_superfamily"/>
</dbReference>
<dbReference type="InterPro" id="IPR039420">
    <property type="entry name" value="WalR-like"/>
</dbReference>
<evidence type="ECO:0000256" key="3">
    <source>
        <dbReference type="ARBA" id="ARBA00023125"/>
    </source>
</evidence>
<feature type="domain" description="HTH luxR-type" evidence="6">
    <location>
        <begin position="147"/>
        <end position="212"/>
    </location>
</feature>
<feature type="domain" description="Response regulatory" evidence="7">
    <location>
        <begin position="4"/>
        <end position="120"/>
    </location>
</feature>
<dbReference type="GO" id="GO:0000160">
    <property type="term" value="P:phosphorelay signal transduction system"/>
    <property type="evidence" value="ECO:0007669"/>
    <property type="project" value="InterPro"/>
</dbReference>
<dbReference type="SUPFAM" id="SSF52172">
    <property type="entry name" value="CheY-like"/>
    <property type="match status" value="1"/>
</dbReference>
<dbReference type="Pfam" id="PF00196">
    <property type="entry name" value="GerE"/>
    <property type="match status" value="1"/>
</dbReference>
<dbReference type="GO" id="GO:0003677">
    <property type="term" value="F:DNA binding"/>
    <property type="evidence" value="ECO:0007669"/>
    <property type="project" value="UniProtKB-KW"/>
</dbReference>
<evidence type="ECO:0000313" key="8">
    <source>
        <dbReference type="EMBL" id="TYC54349.1"/>
    </source>
</evidence>
<dbReference type="SMART" id="SM00421">
    <property type="entry name" value="HTH_LUXR"/>
    <property type="match status" value="1"/>
</dbReference>
<dbReference type="InterPro" id="IPR000792">
    <property type="entry name" value="Tscrpt_reg_LuxR_C"/>
</dbReference>
<keyword evidence="9" id="KW-1185">Reference proteome</keyword>
<dbReference type="AlphaFoldDB" id="A0A6C2CLY1"/>
<dbReference type="Pfam" id="PF00072">
    <property type="entry name" value="Response_reg"/>
    <property type="match status" value="1"/>
</dbReference>
<dbReference type="CDD" id="cd06170">
    <property type="entry name" value="LuxR_C_like"/>
    <property type="match status" value="1"/>
</dbReference>
<dbReference type="InterPro" id="IPR016032">
    <property type="entry name" value="Sig_transdc_resp-reg_C-effctor"/>
</dbReference>
<dbReference type="EMBL" id="SDKK01000021">
    <property type="protein sequence ID" value="TYC54349.1"/>
    <property type="molecule type" value="Genomic_DNA"/>
</dbReference>
<keyword evidence="4" id="KW-0804">Transcription</keyword>
<dbReference type="CDD" id="cd17535">
    <property type="entry name" value="REC_NarL-like"/>
    <property type="match status" value="1"/>
</dbReference>
<gene>
    <name evidence="8" type="ORF">ETQ85_19165</name>
</gene>
<dbReference type="PRINTS" id="PR00038">
    <property type="entry name" value="HTHLUXR"/>
</dbReference>
<evidence type="ECO:0000256" key="1">
    <source>
        <dbReference type="ARBA" id="ARBA00022553"/>
    </source>
</evidence>
<organism evidence="8 9">
    <name type="scientific">Zoogloea oleivorans</name>
    <dbReference type="NCBI Taxonomy" id="1552750"/>
    <lineage>
        <taxon>Bacteria</taxon>
        <taxon>Pseudomonadati</taxon>
        <taxon>Pseudomonadota</taxon>
        <taxon>Betaproteobacteria</taxon>
        <taxon>Rhodocyclales</taxon>
        <taxon>Zoogloeaceae</taxon>
        <taxon>Zoogloea</taxon>
    </lineage>
</organism>
<comment type="caution">
    <text evidence="8">The sequence shown here is derived from an EMBL/GenBank/DDBJ whole genome shotgun (WGS) entry which is preliminary data.</text>
</comment>
<evidence type="ECO:0000259" key="7">
    <source>
        <dbReference type="PROSITE" id="PS50110"/>
    </source>
</evidence>
<dbReference type="PROSITE" id="PS00622">
    <property type="entry name" value="HTH_LUXR_1"/>
    <property type="match status" value="1"/>
</dbReference>
<dbReference type="PROSITE" id="PS50043">
    <property type="entry name" value="HTH_LUXR_2"/>
    <property type="match status" value="1"/>
</dbReference>
<evidence type="ECO:0000256" key="2">
    <source>
        <dbReference type="ARBA" id="ARBA00023015"/>
    </source>
</evidence>
<sequence length="216" mass="23621">MSIRVLLVDDHVMIREALRTLLERTPDIEVVGEASDGGEVEELVLALSPDVVVMDVSLPTISGIEATRELLAHHTKVQVVGLSAFVYKRFVLEMMSAGALGYVAKSAACDELVRAIKNVAQGKTYICPEAAATLVDATRRDERAPRGPSKDSRLGRREREVLCLLAEGKTAPQIAQVLFIAPTTVNVHRRNIMRKLNLHGVAELTKYAIREGLIST</sequence>
<proteinExistence type="predicted"/>
<evidence type="ECO:0000256" key="4">
    <source>
        <dbReference type="ARBA" id="ARBA00023163"/>
    </source>
</evidence>
<dbReference type="Proteomes" id="UP000389128">
    <property type="component" value="Unassembled WGS sequence"/>
</dbReference>
<feature type="modified residue" description="4-aspartylphosphate" evidence="5">
    <location>
        <position position="55"/>
    </location>
</feature>